<dbReference type="RefSeq" id="WP_087697504.1">
    <property type="nucleotide sequence ID" value="NZ_NHOO01000004.1"/>
</dbReference>
<dbReference type="InterPro" id="IPR006944">
    <property type="entry name" value="Phage/GTA_portal"/>
</dbReference>
<keyword evidence="2" id="KW-1185">Reference proteome</keyword>
<gene>
    <name evidence="1" type="ORF">CBW21_06050</name>
</gene>
<name>A0A202BDG1_CHRVL</name>
<reference evidence="1 2" key="1">
    <citation type="submission" date="2017-05" db="EMBL/GenBank/DDBJ databases">
        <title>Chromobacterium violaceum GHPS1 isolated from Hydrocarbon polluted soil in French Guiana display an awesome secondary metabolite arsenal and a battery of drug and heavy-metal-resistance and detoxification of xenobiotics proteins.</title>
        <authorList>
            <person name="Belbahri L."/>
        </authorList>
    </citation>
    <scope>NUCLEOTIDE SEQUENCE [LARGE SCALE GENOMIC DNA]</scope>
    <source>
        <strain evidence="1 2">GHPS1</strain>
    </source>
</reference>
<protein>
    <submittedName>
        <fullName evidence="1">Phage portal protein</fullName>
    </submittedName>
</protein>
<dbReference type="Proteomes" id="UP000196342">
    <property type="component" value="Unassembled WGS sequence"/>
</dbReference>
<dbReference type="EMBL" id="NHOO01000004">
    <property type="protein sequence ID" value="OVE49442.1"/>
    <property type="molecule type" value="Genomic_DNA"/>
</dbReference>
<dbReference type="NCBIfam" id="TIGR01537">
    <property type="entry name" value="portal_HK97"/>
    <property type="match status" value="1"/>
</dbReference>
<sequence>MFMSRQFGDQRIGSPEPGWISSLLGASAQSAAGVMVSPEKALALTTLQACVSLIAESVAQLPCELYLRKGDSRERATDHPVYRLIHDTPNDWQTPIEYREQCQISAGLRGSSFSFIERDGAGRPTALLPLDFNKVQVLRGSDNLPYYRIGGAEAVPMRLVHHVRWWTLDGYTGVSPVRLHCDTIGLALATQNHASKVFANGTHLAGVLERPAVVGQQELKPLKPERIKEVKESWKSEYSGTDNAMKVAVLQDGMTFRPLSMTNEDAQLIDSRKMSALELAQIYKVPPHKVGLLERATNNNIEHQAIEFVIYCLLPWLRRHEQAMMRDLLLPSERGDYYIEFNVGGLMRGDTASRYAAYAVGRQWGWLSVNDIRRLENLPPIPGGEVYLQPLNMIPAGAAKPTNPAPDAVAEIQQILET</sequence>
<evidence type="ECO:0000313" key="1">
    <source>
        <dbReference type="EMBL" id="OVE49442.1"/>
    </source>
</evidence>
<dbReference type="Pfam" id="PF04860">
    <property type="entry name" value="Phage_portal"/>
    <property type="match status" value="1"/>
</dbReference>
<proteinExistence type="predicted"/>
<comment type="caution">
    <text evidence="1">The sequence shown here is derived from an EMBL/GenBank/DDBJ whole genome shotgun (WGS) entry which is preliminary data.</text>
</comment>
<organism evidence="1 2">
    <name type="scientific">Chromobacterium violaceum</name>
    <dbReference type="NCBI Taxonomy" id="536"/>
    <lineage>
        <taxon>Bacteria</taxon>
        <taxon>Pseudomonadati</taxon>
        <taxon>Pseudomonadota</taxon>
        <taxon>Betaproteobacteria</taxon>
        <taxon>Neisseriales</taxon>
        <taxon>Chromobacteriaceae</taxon>
        <taxon>Chromobacterium</taxon>
    </lineage>
</organism>
<dbReference type="AlphaFoldDB" id="A0A202BDG1"/>
<accession>A0A202BDG1</accession>
<dbReference type="InterPro" id="IPR006427">
    <property type="entry name" value="Portal_HK97"/>
</dbReference>
<evidence type="ECO:0000313" key="2">
    <source>
        <dbReference type="Proteomes" id="UP000196342"/>
    </source>
</evidence>